<evidence type="ECO:0000259" key="1">
    <source>
        <dbReference type="Pfam" id="PF02589"/>
    </source>
</evidence>
<dbReference type="EMBL" id="CDRZ01000229">
    <property type="protein sequence ID" value="CEO88993.1"/>
    <property type="molecule type" value="Genomic_DNA"/>
</dbReference>
<name>A0A0B7MLA5_9FIRM</name>
<dbReference type="InterPro" id="IPR003741">
    <property type="entry name" value="LUD_dom"/>
</dbReference>
<dbReference type="InterPro" id="IPR024185">
    <property type="entry name" value="FTHF_cligase-like_sf"/>
</dbReference>
<dbReference type="RefSeq" id="WP_044665042.1">
    <property type="nucleotide sequence ID" value="NZ_CDRZ01000229.1"/>
</dbReference>
<dbReference type="SUPFAM" id="SSF100950">
    <property type="entry name" value="NagB/RpiA/CoA transferase-like"/>
    <property type="match status" value="1"/>
</dbReference>
<protein>
    <recommendedName>
        <fullName evidence="1">LUD domain-containing protein</fullName>
    </recommendedName>
</protein>
<dbReference type="InterPro" id="IPR037171">
    <property type="entry name" value="NagB/RpiA_transferase-like"/>
</dbReference>
<dbReference type="AlphaFoldDB" id="A0A0B7MLA5"/>
<feature type="domain" description="LUD" evidence="1">
    <location>
        <begin position="8"/>
        <end position="181"/>
    </location>
</feature>
<evidence type="ECO:0000313" key="2">
    <source>
        <dbReference type="EMBL" id="CEO88993.1"/>
    </source>
</evidence>
<dbReference type="Gene3D" id="3.40.50.10420">
    <property type="entry name" value="NagB/RpiA/CoA transferase-like"/>
    <property type="match status" value="1"/>
</dbReference>
<gene>
    <name evidence="2" type="ORF">SSCH_330010</name>
</gene>
<proteinExistence type="predicted"/>
<sequence>MGCQCLYQQFKEKAEAVSARVYRVASPQEAVQKIAGLVKGERDKRDQDFLTVWALSSLFSGINLDSVLADIGPVIFTDMEHHADEAFIGIAEADLAIAETGTLVQDATDLNQRLATMFPYINILVARTSSLVPTFADALNSFAAEMPGYLAFITGPSRTADIENVLAIGVHGPEHLWIILIDDEGGEILGE</sequence>
<keyword evidence="3" id="KW-1185">Reference proteome</keyword>
<dbReference type="PANTHER" id="PTHR43682">
    <property type="entry name" value="LACTATE UTILIZATION PROTEIN C"/>
    <property type="match status" value="1"/>
</dbReference>
<dbReference type="PANTHER" id="PTHR43682:SF1">
    <property type="entry name" value="LACTATE UTILIZATION PROTEIN C"/>
    <property type="match status" value="1"/>
</dbReference>
<evidence type="ECO:0000313" key="3">
    <source>
        <dbReference type="Proteomes" id="UP000046155"/>
    </source>
</evidence>
<accession>A0A0B7MLA5</accession>
<dbReference type="Proteomes" id="UP000046155">
    <property type="component" value="Unassembled WGS sequence"/>
</dbReference>
<organism evidence="2 3">
    <name type="scientific">Syntrophaceticus schinkii</name>
    <dbReference type="NCBI Taxonomy" id="499207"/>
    <lineage>
        <taxon>Bacteria</taxon>
        <taxon>Bacillati</taxon>
        <taxon>Bacillota</taxon>
        <taxon>Clostridia</taxon>
        <taxon>Thermoanaerobacterales</taxon>
        <taxon>Thermoanaerobacterales Family III. Incertae Sedis</taxon>
        <taxon>Syntrophaceticus</taxon>
    </lineage>
</organism>
<dbReference type="Pfam" id="PF02589">
    <property type="entry name" value="LUD_dom"/>
    <property type="match status" value="1"/>
</dbReference>
<reference evidence="3" key="1">
    <citation type="submission" date="2015-01" db="EMBL/GenBank/DDBJ databases">
        <authorList>
            <person name="Manzoor Shahid"/>
            <person name="Zubair Saima"/>
        </authorList>
    </citation>
    <scope>NUCLEOTIDE SEQUENCE [LARGE SCALE GENOMIC DNA]</scope>
    <source>
        <strain evidence="3">Sp3</strain>
    </source>
</reference>